<keyword evidence="4" id="KW-1185">Reference proteome</keyword>
<feature type="non-terminal residue" evidence="3">
    <location>
        <position position="213"/>
    </location>
</feature>
<accession>A0A1H3MQE1</accession>
<proteinExistence type="predicted"/>
<feature type="compositionally biased region" description="Acidic residues" evidence="1">
    <location>
        <begin position="189"/>
        <end position="213"/>
    </location>
</feature>
<protein>
    <submittedName>
        <fullName evidence="3">Uncharacterized protein</fullName>
    </submittedName>
</protein>
<dbReference type="Proteomes" id="UP000199230">
    <property type="component" value="Unassembled WGS sequence"/>
</dbReference>
<keyword evidence="2" id="KW-1133">Transmembrane helix</keyword>
<feature type="compositionally biased region" description="Acidic residues" evidence="1">
    <location>
        <begin position="150"/>
        <end position="182"/>
    </location>
</feature>
<evidence type="ECO:0000313" key="3">
    <source>
        <dbReference type="EMBL" id="SDY78299.1"/>
    </source>
</evidence>
<keyword evidence="2" id="KW-0472">Membrane</keyword>
<dbReference type="AlphaFoldDB" id="A0A1H3MQE1"/>
<name>A0A1H3MQE1_9FIRM</name>
<gene>
    <name evidence="3" type="ORF">SAMN05192546_104217</name>
</gene>
<sequence>MIPYYMAVIIVSLLYFVVIWLRRKKMTKESAGMFQKWILTSFILAILVPVMIQYFMPLTILVMMGLLALVIGSQLPMSSILEPANESMQRNMSDGYEKVGTSEKQEDDVKVLCQEKEKSFSCDLGENEMMYIDNESDTGEELKSALSASEEPEIEQEPEPEIEIEPIPEEMETELEEEEEVSEEIKEETSEEEAVEELIEELETEEEPDTVES</sequence>
<organism evidence="3 4">
    <name type="scientific">Tindallia californiensis</name>
    <dbReference type="NCBI Taxonomy" id="159292"/>
    <lineage>
        <taxon>Bacteria</taxon>
        <taxon>Bacillati</taxon>
        <taxon>Bacillota</taxon>
        <taxon>Clostridia</taxon>
        <taxon>Peptostreptococcales</taxon>
        <taxon>Tindalliaceae</taxon>
        <taxon>Tindallia</taxon>
    </lineage>
</organism>
<feature type="transmembrane region" description="Helical" evidence="2">
    <location>
        <begin position="6"/>
        <end position="22"/>
    </location>
</feature>
<reference evidence="3 4" key="1">
    <citation type="submission" date="2016-10" db="EMBL/GenBank/DDBJ databases">
        <authorList>
            <person name="de Groot N.N."/>
        </authorList>
    </citation>
    <scope>NUCLEOTIDE SEQUENCE [LARGE SCALE GENOMIC DNA]</scope>
    <source>
        <strain evidence="3 4">APO</strain>
    </source>
</reference>
<dbReference type="STRING" id="159292.SAMN05192546_104217"/>
<evidence type="ECO:0000256" key="2">
    <source>
        <dbReference type="SAM" id="Phobius"/>
    </source>
</evidence>
<dbReference type="RefSeq" id="WP_176968313.1">
    <property type="nucleotide sequence ID" value="NZ_FNPV01000004.1"/>
</dbReference>
<evidence type="ECO:0000256" key="1">
    <source>
        <dbReference type="SAM" id="MobiDB-lite"/>
    </source>
</evidence>
<dbReference type="EMBL" id="FNPV01000004">
    <property type="protein sequence ID" value="SDY78299.1"/>
    <property type="molecule type" value="Genomic_DNA"/>
</dbReference>
<evidence type="ECO:0000313" key="4">
    <source>
        <dbReference type="Proteomes" id="UP000199230"/>
    </source>
</evidence>
<feature type="region of interest" description="Disordered" evidence="1">
    <location>
        <begin position="136"/>
        <end position="213"/>
    </location>
</feature>
<keyword evidence="2" id="KW-0812">Transmembrane</keyword>